<keyword evidence="1" id="KW-0175">Coiled coil</keyword>
<feature type="compositionally biased region" description="Basic and acidic residues" evidence="2">
    <location>
        <begin position="112"/>
        <end position="122"/>
    </location>
</feature>
<feature type="coiled-coil region" evidence="1">
    <location>
        <begin position="699"/>
        <end position="726"/>
    </location>
</feature>
<feature type="compositionally biased region" description="Basic and acidic residues" evidence="2">
    <location>
        <begin position="314"/>
        <end position="324"/>
    </location>
</feature>
<evidence type="ECO:0000313" key="4">
    <source>
        <dbReference type="EMBL" id="GAX15363.1"/>
    </source>
</evidence>
<gene>
    <name evidence="4" type="ORF">FisN_8Lh346</name>
</gene>
<accession>A0A1Z5JMX1</accession>
<dbReference type="InParanoid" id="A0A1Z5JMX1"/>
<dbReference type="GO" id="GO:0005546">
    <property type="term" value="F:phosphatidylinositol-4,5-bisphosphate binding"/>
    <property type="evidence" value="ECO:0007669"/>
    <property type="project" value="TreeGrafter"/>
</dbReference>
<feature type="compositionally biased region" description="Basic and acidic residues" evidence="2">
    <location>
        <begin position="60"/>
        <end position="80"/>
    </location>
</feature>
<dbReference type="OrthoDB" id="27109at2759"/>
<reference evidence="4 5" key="1">
    <citation type="journal article" date="2015" name="Plant Cell">
        <title>Oil accumulation by the oleaginous diatom Fistulifera solaris as revealed by the genome and transcriptome.</title>
        <authorList>
            <person name="Tanaka T."/>
            <person name="Maeda Y."/>
            <person name="Veluchamy A."/>
            <person name="Tanaka M."/>
            <person name="Abida H."/>
            <person name="Marechal E."/>
            <person name="Bowler C."/>
            <person name="Muto M."/>
            <person name="Sunaga Y."/>
            <person name="Tanaka M."/>
            <person name="Yoshino T."/>
            <person name="Taniguchi T."/>
            <person name="Fukuda Y."/>
            <person name="Nemoto M."/>
            <person name="Matsumoto M."/>
            <person name="Wong P.S."/>
            <person name="Aburatani S."/>
            <person name="Fujibuchi W."/>
        </authorList>
    </citation>
    <scope>NUCLEOTIDE SEQUENCE [LARGE SCALE GENOMIC DNA]</scope>
    <source>
        <strain evidence="4 5">JPCC DA0580</strain>
    </source>
</reference>
<feature type="region of interest" description="Disordered" evidence="2">
    <location>
        <begin position="314"/>
        <end position="378"/>
    </location>
</feature>
<evidence type="ECO:0000256" key="1">
    <source>
        <dbReference type="SAM" id="Coils"/>
    </source>
</evidence>
<protein>
    <recommendedName>
        <fullName evidence="3">Exocyst complex component Sec3 C-terminal domain-containing protein</fullName>
    </recommendedName>
</protein>
<feature type="region of interest" description="Disordered" evidence="2">
    <location>
        <begin position="1"/>
        <end position="149"/>
    </location>
</feature>
<dbReference type="Pfam" id="PF20654">
    <property type="entry name" value="Sec3_C-term"/>
    <property type="match status" value="1"/>
</dbReference>
<dbReference type="Proteomes" id="UP000198406">
    <property type="component" value="Unassembled WGS sequence"/>
</dbReference>
<dbReference type="InterPro" id="IPR048628">
    <property type="entry name" value="Sec3_C"/>
</dbReference>
<evidence type="ECO:0000259" key="3">
    <source>
        <dbReference type="Pfam" id="PF20654"/>
    </source>
</evidence>
<dbReference type="GO" id="GO:0005886">
    <property type="term" value="C:plasma membrane"/>
    <property type="evidence" value="ECO:0007669"/>
    <property type="project" value="TreeGrafter"/>
</dbReference>
<feature type="compositionally biased region" description="Acidic residues" evidence="2">
    <location>
        <begin position="50"/>
        <end position="59"/>
    </location>
</feature>
<dbReference type="GO" id="GO:0006893">
    <property type="term" value="P:Golgi to plasma membrane transport"/>
    <property type="evidence" value="ECO:0007669"/>
    <property type="project" value="TreeGrafter"/>
</dbReference>
<evidence type="ECO:0000256" key="2">
    <source>
        <dbReference type="SAM" id="MobiDB-lite"/>
    </source>
</evidence>
<feature type="compositionally biased region" description="Polar residues" evidence="2">
    <location>
        <begin position="355"/>
        <end position="372"/>
    </location>
</feature>
<name>A0A1Z5JMX1_FISSO</name>
<proteinExistence type="predicted"/>
<feature type="compositionally biased region" description="Acidic residues" evidence="2">
    <location>
        <begin position="96"/>
        <end position="109"/>
    </location>
</feature>
<dbReference type="EMBL" id="BDSP01000092">
    <property type="protein sequence ID" value="GAX15363.1"/>
    <property type="molecule type" value="Genomic_DNA"/>
</dbReference>
<feature type="domain" description="Exocyst complex component Sec3 C-terminal" evidence="3">
    <location>
        <begin position="1074"/>
        <end position="1315"/>
    </location>
</feature>
<sequence length="1366" mass="154480">MKGVRGIFRKSQEGRGNEDNDDEGAQKESGGFDLKVNFPAKLRLRRRDRDDDEEDEDDDDKAKSNREKKTRERAVRHQVDLDNVARPVYRVYGKDGEDDSENQNDDESTQLENRKIRMHHDDDDSENADDAVQMSAPSNSKTRHIEKSAGTNRLNRILSRIDVGGMEEEDPNRNFLFNRVSATANSNLNAQFGATVERITDPKNLTHVANFAARVVVPPLKVDRYSIGGAVMEGYPETMQQETLMCFRCESFESQGTEAVAMSALQYPGNFKSHKRSLGLYGGTTGKGRNKLRYVLVARSTNKPLVAPLYAKESKKATREMEDVSERDDYDAMFAPEGHGTEDLSVSDSMHDSKTAQLASSDSKMNTSTQEESAPGDEAGISTVAAAPAEDEISSFPVLVFMTLHHSGTAPDIRKLIRLDQLTTVQDLHSTVVQLAFRNGDTLRIDFDHADAKNEYQEAEGSMDKERFIWSLLQIHAMLCVSVVEHNAQHLPAGMERTFLPPLNVRNLDRAELQYVATVNGFLRKSEVLPVLLERHRAMLGIEAGTHHQQKIELNSEEKVDLEEVDNMAYDLMMGNFATRITLFQSEEERKDAEEILNSIDLDTDQAAVWSIAEQLSFMLQSRMRDLEAETCRRLIAWEDEKAAGRSHKLAFMSGQPEEDDTRDSVDALALASLFKMLESLDTELLQMEEWLQDRAAAIKPLTDDCADIEEENRQLEQQWKSYEMLGSEIRHLLIGLDIHEELEEVLKNPAQHLVYDEDGMVDVEESEHGVEQIYEAGKALQEAIEYPRKTGGMHLRPVSQRAKGLTTLSMTFCRQLAQIIVTVMEQFKTEVVAGSDNGKVSKNDTHVIIARKIRDTQRKFQSALLGYLKLIEVLAALSPEMLPALRESYAEMVAEGILMKKRMKGYFQALPGKNLAYLTRIGKDLKDYPPPSSNEPTKYQGVNANDIKAALTELLPVIAREAYFTSALFGNSSKDQDGREKKRNFENSKLAVDKASQHFRYYISRTCGIQSPELEGNLPPDQIPRTDPMLCLISSIYLNEIMDNYIDREKKGGDHSLSLAYVRATILDLRKTADKQWVNWVEKQIEWIRSNDGVPIAAKRVGVFPSFMRFPCFLDHVMHCYREGRPADFNPDLSGIKVINYYMQKMASALLDSLRECANRESTDKQYGANVMLMENTYYFTQAMKERGPIMEELFAKQIAKANTICKDSTDAYLGWMIKREFTALHDLFSRVSKLRKNVGDSEVAKNIPKNQFVRLLTKEANRDILKEKISSMFGRMEKHLSEEGGLLPVAWKALVKVLYEWFGRWEKLSSSIYRHKLDPNPVDVVRIAKAAGGGARSQEQQQGGSEFAFKNILALGSKAKNGED</sequence>
<evidence type="ECO:0000313" key="5">
    <source>
        <dbReference type="Proteomes" id="UP000198406"/>
    </source>
</evidence>
<dbReference type="PANTHER" id="PTHR16092:SF14">
    <property type="entry name" value="EXOCYST COMPLEX COMPONENT 1 ISOFORM X1"/>
    <property type="match status" value="1"/>
</dbReference>
<keyword evidence="5" id="KW-1185">Reference proteome</keyword>
<comment type="caution">
    <text evidence="4">The sequence shown here is derived from an EMBL/GenBank/DDBJ whole genome shotgun (WGS) entry which is preliminary data.</text>
</comment>
<dbReference type="PANTHER" id="PTHR16092">
    <property type="entry name" value="SEC3/SYNTAXIN-RELATED"/>
    <property type="match status" value="1"/>
</dbReference>
<organism evidence="4 5">
    <name type="scientific">Fistulifera solaris</name>
    <name type="common">Oleaginous diatom</name>
    <dbReference type="NCBI Taxonomy" id="1519565"/>
    <lineage>
        <taxon>Eukaryota</taxon>
        <taxon>Sar</taxon>
        <taxon>Stramenopiles</taxon>
        <taxon>Ochrophyta</taxon>
        <taxon>Bacillariophyta</taxon>
        <taxon>Bacillariophyceae</taxon>
        <taxon>Bacillariophycidae</taxon>
        <taxon>Naviculales</taxon>
        <taxon>Naviculaceae</taxon>
        <taxon>Fistulifera</taxon>
    </lineage>
</organism>
<dbReference type="GO" id="GO:0006887">
    <property type="term" value="P:exocytosis"/>
    <property type="evidence" value="ECO:0007669"/>
    <property type="project" value="TreeGrafter"/>
</dbReference>
<dbReference type="GO" id="GO:0000145">
    <property type="term" value="C:exocyst"/>
    <property type="evidence" value="ECO:0007669"/>
    <property type="project" value="TreeGrafter"/>
</dbReference>